<reference evidence="1" key="1">
    <citation type="submission" date="2019-12" db="EMBL/GenBank/DDBJ databases">
        <authorList>
            <person name="Scholes J."/>
        </authorList>
    </citation>
    <scope>NUCLEOTIDE SEQUENCE</scope>
</reference>
<accession>A0A9N7NPJ2</accession>
<name>A0A9N7NPJ2_STRHE</name>
<gene>
    <name evidence="1" type="ORF">SHERM_06486</name>
</gene>
<sequence length="120" mass="13916">MKRVNWVKDLIKEDGRTWNMRLLQECFNQSDKEAILNIKSLDPLLYDKNITKVDGPWMIMGCDTDLVTNENPGRHFHACLKKEEGGGCVFFDLYDPPMCRRAKALIPGLLKKMNAVKKRF</sequence>
<evidence type="ECO:0000313" key="1">
    <source>
        <dbReference type="EMBL" id="CAA0840026.1"/>
    </source>
</evidence>
<comment type="caution">
    <text evidence="1">The sequence shown here is derived from an EMBL/GenBank/DDBJ whole genome shotgun (WGS) entry which is preliminary data.</text>
</comment>
<keyword evidence="2" id="KW-1185">Reference proteome</keyword>
<dbReference type="OrthoDB" id="912775at2759"/>
<dbReference type="Proteomes" id="UP001153555">
    <property type="component" value="Unassembled WGS sequence"/>
</dbReference>
<organism evidence="1 2">
    <name type="scientific">Striga hermonthica</name>
    <name type="common">Purple witchweed</name>
    <name type="synonym">Buchnera hermonthica</name>
    <dbReference type="NCBI Taxonomy" id="68872"/>
    <lineage>
        <taxon>Eukaryota</taxon>
        <taxon>Viridiplantae</taxon>
        <taxon>Streptophyta</taxon>
        <taxon>Embryophyta</taxon>
        <taxon>Tracheophyta</taxon>
        <taxon>Spermatophyta</taxon>
        <taxon>Magnoliopsida</taxon>
        <taxon>eudicotyledons</taxon>
        <taxon>Gunneridae</taxon>
        <taxon>Pentapetalae</taxon>
        <taxon>asterids</taxon>
        <taxon>lamiids</taxon>
        <taxon>Lamiales</taxon>
        <taxon>Orobanchaceae</taxon>
        <taxon>Buchnereae</taxon>
        <taxon>Striga</taxon>
    </lineage>
</organism>
<protein>
    <submittedName>
        <fullName evidence="1">Uncharacterized protein</fullName>
    </submittedName>
</protein>
<dbReference type="EMBL" id="CACSLK010031655">
    <property type="protein sequence ID" value="CAA0840026.1"/>
    <property type="molecule type" value="Genomic_DNA"/>
</dbReference>
<proteinExistence type="predicted"/>
<dbReference type="AlphaFoldDB" id="A0A9N7NPJ2"/>
<evidence type="ECO:0000313" key="2">
    <source>
        <dbReference type="Proteomes" id="UP001153555"/>
    </source>
</evidence>